<keyword evidence="3" id="KW-1185">Reference proteome</keyword>
<gene>
    <name evidence="2" type="ORF">GM31_19370</name>
</gene>
<dbReference type="Gene3D" id="2.60.40.1090">
    <property type="entry name" value="Fimbrial-type adhesion domain"/>
    <property type="match status" value="1"/>
</dbReference>
<dbReference type="RefSeq" id="WP_049857031.1">
    <property type="nucleotide sequence ID" value="NZ_JNGI01000050.1"/>
</dbReference>
<dbReference type="AlphaFoldDB" id="A0A0L0GYC5"/>
<evidence type="ECO:0000256" key="1">
    <source>
        <dbReference type="SAM" id="SignalP"/>
    </source>
</evidence>
<evidence type="ECO:0008006" key="4">
    <source>
        <dbReference type="Google" id="ProtNLM"/>
    </source>
</evidence>
<dbReference type="OrthoDB" id="9984702at2"/>
<comment type="caution">
    <text evidence="2">The sequence shown here is derived from an EMBL/GenBank/DDBJ whole genome shotgun (WGS) entry which is preliminary data.</text>
</comment>
<protein>
    <recommendedName>
        <fullName evidence="4">Fimbrial protein</fullName>
    </recommendedName>
</protein>
<feature type="signal peptide" evidence="1">
    <location>
        <begin position="1"/>
        <end position="20"/>
    </location>
</feature>
<accession>A0A0L0GYC5</accession>
<proteinExistence type="predicted"/>
<organism evidence="2 3">
    <name type="scientific">Trabulsiella odontotermitis</name>
    <dbReference type="NCBI Taxonomy" id="379893"/>
    <lineage>
        <taxon>Bacteria</taxon>
        <taxon>Pseudomonadati</taxon>
        <taxon>Pseudomonadota</taxon>
        <taxon>Gammaproteobacteria</taxon>
        <taxon>Enterobacterales</taxon>
        <taxon>Enterobacteriaceae</taxon>
        <taxon>Trabulsiella</taxon>
    </lineage>
</organism>
<dbReference type="PATRIC" id="fig|379893.4.peg.3924"/>
<dbReference type="GO" id="GO:0007155">
    <property type="term" value="P:cell adhesion"/>
    <property type="evidence" value="ECO:0007669"/>
    <property type="project" value="InterPro"/>
</dbReference>
<dbReference type="Proteomes" id="UP000037393">
    <property type="component" value="Unassembled WGS sequence"/>
</dbReference>
<evidence type="ECO:0000313" key="3">
    <source>
        <dbReference type="Proteomes" id="UP000037393"/>
    </source>
</evidence>
<dbReference type="GO" id="GO:0009289">
    <property type="term" value="C:pilus"/>
    <property type="evidence" value="ECO:0007669"/>
    <property type="project" value="InterPro"/>
</dbReference>
<sequence length="238" mass="25110">MKKYSFILIGALLAPFATLAGDGQSTIDLTFTGTVVQPSCKIVFDNGTAAKTVDFGTVNVSDLRYYASGSDVFSDGYNKSLVSSTFQMQFSECSAENLVADSNGKLFKITIGAGANSAWNMSSDGNNYVYGGLSPTSGATDFMARVLIPRYYPVSGTDPNNGWTVLTVSGADKGRNYSNSIVDSAPVTSLSVNFDDLAPLGQGTWALPMKVELGMKDTGLGQNVGAFSISAVMTVTYY</sequence>
<evidence type="ECO:0000313" key="2">
    <source>
        <dbReference type="EMBL" id="KNC93493.1"/>
    </source>
</evidence>
<dbReference type="SUPFAM" id="SSF49401">
    <property type="entry name" value="Bacterial adhesins"/>
    <property type="match status" value="1"/>
</dbReference>
<dbReference type="InterPro" id="IPR036937">
    <property type="entry name" value="Adhesion_dom_fimbrial_sf"/>
</dbReference>
<keyword evidence="1" id="KW-0732">Signal</keyword>
<reference evidence="2 3" key="1">
    <citation type="journal article" date="2015" name="Appl. Environ. Microbiol.">
        <title>The Enterobacterium Trabulsiella odontotermitis Presents Novel Adaptations Related to Its Association with Fungus-Growing Termites.</title>
        <authorList>
            <person name="Sapountzis P."/>
            <person name="Gruntjes T."/>
            <person name="Otani S."/>
            <person name="Estevez J."/>
            <person name="da Costa R.R."/>
            <person name="Plunkett G.3rd."/>
            <person name="Perna N.T."/>
            <person name="Poulsen M."/>
        </authorList>
    </citation>
    <scope>NUCLEOTIDE SEQUENCE [LARGE SCALE GENOMIC DNA]</scope>
    <source>
        <strain evidence="2 3">12</strain>
    </source>
</reference>
<name>A0A0L0GYC5_9ENTR</name>
<feature type="chain" id="PRO_5005539579" description="Fimbrial protein" evidence="1">
    <location>
        <begin position="21"/>
        <end position="238"/>
    </location>
</feature>
<dbReference type="EMBL" id="JNGI01000050">
    <property type="protein sequence ID" value="KNC93493.1"/>
    <property type="molecule type" value="Genomic_DNA"/>
</dbReference>
<dbReference type="InterPro" id="IPR008966">
    <property type="entry name" value="Adhesion_dom_sf"/>
</dbReference>